<dbReference type="InterPro" id="IPR036869">
    <property type="entry name" value="J_dom_sf"/>
</dbReference>
<keyword evidence="4" id="KW-0175">Coiled coil</keyword>
<dbReference type="PROSITE" id="PS50076">
    <property type="entry name" value="DNAJ_2"/>
    <property type="match status" value="1"/>
</dbReference>
<dbReference type="PRINTS" id="PR00625">
    <property type="entry name" value="JDOMAIN"/>
</dbReference>
<dbReference type="InterPro" id="IPR024586">
    <property type="entry name" value="DnaJ-like_C11_C"/>
</dbReference>
<accession>A0AAD5YA89</accession>
<evidence type="ECO:0000256" key="1">
    <source>
        <dbReference type="ARBA" id="ARBA00004370"/>
    </source>
</evidence>
<evidence type="ECO:0000313" key="6">
    <source>
        <dbReference type="EMBL" id="KAJ3260519.1"/>
    </source>
</evidence>
<dbReference type="EMBL" id="JADGKB010000011">
    <property type="protein sequence ID" value="KAJ3260519.1"/>
    <property type="molecule type" value="Genomic_DNA"/>
</dbReference>
<dbReference type="Gene3D" id="1.10.287.110">
    <property type="entry name" value="DnaJ domain"/>
    <property type="match status" value="1"/>
</dbReference>
<evidence type="ECO:0000256" key="2">
    <source>
        <dbReference type="ARBA" id="ARBA00023136"/>
    </source>
</evidence>
<dbReference type="AlphaFoldDB" id="A0AAD5YA89"/>
<dbReference type="Pfam" id="PF00226">
    <property type="entry name" value="DnaJ"/>
    <property type="match status" value="1"/>
</dbReference>
<name>A0AAD5YA89_9FUNG</name>
<dbReference type="SUPFAM" id="SSF46565">
    <property type="entry name" value="Chaperone J-domain"/>
    <property type="match status" value="1"/>
</dbReference>
<reference evidence="6" key="1">
    <citation type="submission" date="2020-05" db="EMBL/GenBank/DDBJ databases">
        <title>Phylogenomic resolution of chytrid fungi.</title>
        <authorList>
            <person name="Stajich J.E."/>
            <person name="Amses K."/>
            <person name="Simmons R."/>
            <person name="Seto K."/>
            <person name="Myers J."/>
            <person name="Bonds A."/>
            <person name="Quandt C.A."/>
            <person name="Barry K."/>
            <person name="Liu P."/>
            <person name="Grigoriev I."/>
            <person name="Longcore J.E."/>
            <person name="James T.Y."/>
        </authorList>
    </citation>
    <scope>NUCLEOTIDE SEQUENCE</scope>
    <source>
        <strain evidence="6">PLAUS21</strain>
    </source>
</reference>
<dbReference type="InterPro" id="IPR052243">
    <property type="entry name" value="Mito_inner_membrane_organizer"/>
</dbReference>
<dbReference type="GO" id="GO:0016020">
    <property type="term" value="C:membrane"/>
    <property type="evidence" value="ECO:0007669"/>
    <property type="project" value="UniProtKB-SubCell"/>
</dbReference>
<dbReference type="Pfam" id="PF22774">
    <property type="entry name" value="DNAJC11_beta-barrel"/>
    <property type="match status" value="1"/>
</dbReference>
<dbReference type="Pfam" id="PF11875">
    <property type="entry name" value="DnaJ-like_C11_C"/>
    <property type="match status" value="1"/>
</dbReference>
<sequence length="551" mass="61332">MTFHPDKHGEESKAFAEQKFHLIQKAYDVLNDPNKRHIYDLYGEQALKDSWDLSAPLDKEQIRQEYERRANLKKQLEEQNMVKSKGEISIAFDATRVFQYREKASLLDALDLDDLPEIQHAMVVHSWETRVNDETSVTLRGNVVTKNGLGSGNISLITRHVVSPMLWGEVSGAIGDQNAAGLKIVKNFDSDTFSTFNVNYNSVTSIPTMAIMFGRKVAEHTTGFITYKPTLNLPWFDTGANNSSCMLGLVHDFDKIQSGVDIQAGLQQSFVSIYQARPIGNIRAKVQMTVATGSGLSLAISGDRKLDKSTRIGIGVECTSAQGVTFRVKLNRLGQRLTIPILISNQLDFRLAALTFVVPIAGYIALDKSILAPWRKQREQQRLEAIRKENAETLERRRQEAEQACVLLADSIARKLEAEESRDGLVIISALYGKLPPSTLESVRVLSPQGIQELAASIKAQFKFLKSAALPVSHKQEYIDVTIPVQALVSNGQLHISGGHSKSNLIGFYDPCFGEKKQLRITYQFQGRLHQVTVGDKMPVAAPLRAHFVCV</sequence>
<feature type="coiled-coil region" evidence="4">
    <location>
        <begin position="376"/>
        <end position="411"/>
    </location>
</feature>
<keyword evidence="7" id="KW-1185">Reference proteome</keyword>
<keyword evidence="2" id="KW-0472">Membrane</keyword>
<comment type="subcellular location">
    <subcellularLocation>
        <location evidence="1">Membrane</location>
    </subcellularLocation>
</comment>
<comment type="caution">
    <text evidence="6">The sequence shown here is derived from an EMBL/GenBank/DDBJ whole genome shotgun (WGS) entry which is preliminary data.</text>
</comment>
<organism evidence="6 7">
    <name type="scientific">Boothiomyces macroporosus</name>
    <dbReference type="NCBI Taxonomy" id="261099"/>
    <lineage>
        <taxon>Eukaryota</taxon>
        <taxon>Fungi</taxon>
        <taxon>Fungi incertae sedis</taxon>
        <taxon>Chytridiomycota</taxon>
        <taxon>Chytridiomycota incertae sedis</taxon>
        <taxon>Chytridiomycetes</taxon>
        <taxon>Rhizophydiales</taxon>
        <taxon>Terramycetaceae</taxon>
        <taxon>Boothiomyces</taxon>
    </lineage>
</organism>
<protein>
    <recommendedName>
        <fullName evidence="5">J domain-containing protein</fullName>
    </recommendedName>
</protein>
<dbReference type="PROSITE" id="PS00636">
    <property type="entry name" value="DNAJ_1"/>
    <property type="match status" value="1"/>
</dbReference>
<evidence type="ECO:0000256" key="4">
    <source>
        <dbReference type="SAM" id="Coils"/>
    </source>
</evidence>
<feature type="domain" description="J" evidence="5">
    <location>
        <begin position="1"/>
        <end position="43"/>
    </location>
</feature>
<dbReference type="CDD" id="cd06257">
    <property type="entry name" value="DnaJ"/>
    <property type="match status" value="1"/>
</dbReference>
<dbReference type="PANTHER" id="PTHR44157:SF1">
    <property type="entry name" value="DNAJ HOMOLOG SUBFAMILY C MEMBER 11"/>
    <property type="match status" value="1"/>
</dbReference>
<keyword evidence="3" id="KW-0143">Chaperone</keyword>
<dbReference type="GO" id="GO:0005739">
    <property type="term" value="C:mitochondrion"/>
    <property type="evidence" value="ECO:0007669"/>
    <property type="project" value="GOC"/>
</dbReference>
<proteinExistence type="predicted"/>
<gene>
    <name evidence="6" type="ORF">HK103_000661</name>
</gene>
<evidence type="ECO:0000259" key="5">
    <source>
        <dbReference type="PROSITE" id="PS50076"/>
    </source>
</evidence>
<dbReference type="InterPro" id="IPR001623">
    <property type="entry name" value="DnaJ_domain"/>
</dbReference>
<dbReference type="PANTHER" id="PTHR44157">
    <property type="entry name" value="DNAJ HOMOLOG SUBFAMILY C MEMBER 11"/>
    <property type="match status" value="1"/>
</dbReference>
<dbReference type="InterPro" id="IPR018253">
    <property type="entry name" value="DnaJ_domain_CS"/>
</dbReference>
<dbReference type="GO" id="GO:0042407">
    <property type="term" value="P:cristae formation"/>
    <property type="evidence" value="ECO:0007669"/>
    <property type="project" value="TreeGrafter"/>
</dbReference>
<dbReference type="InterPro" id="IPR055225">
    <property type="entry name" value="DNAJC11-like_beta-barrel"/>
</dbReference>
<evidence type="ECO:0000313" key="7">
    <source>
        <dbReference type="Proteomes" id="UP001210925"/>
    </source>
</evidence>
<dbReference type="Proteomes" id="UP001210925">
    <property type="component" value="Unassembled WGS sequence"/>
</dbReference>
<evidence type="ECO:0000256" key="3">
    <source>
        <dbReference type="ARBA" id="ARBA00023186"/>
    </source>
</evidence>